<dbReference type="EMBL" id="SETE01000005">
    <property type="protein sequence ID" value="RYM33002.1"/>
    <property type="molecule type" value="Genomic_DNA"/>
</dbReference>
<organism evidence="2 3">
    <name type="scientific">Brumimicrobium glaciale</name>
    <dbReference type="NCBI Taxonomy" id="200475"/>
    <lineage>
        <taxon>Bacteria</taxon>
        <taxon>Pseudomonadati</taxon>
        <taxon>Bacteroidota</taxon>
        <taxon>Flavobacteriia</taxon>
        <taxon>Flavobacteriales</taxon>
        <taxon>Crocinitomicaceae</taxon>
        <taxon>Brumimicrobium</taxon>
    </lineage>
</organism>
<dbReference type="OrthoDB" id="665764at2"/>
<comment type="caution">
    <text evidence="2">The sequence shown here is derived from an EMBL/GenBank/DDBJ whole genome shotgun (WGS) entry which is preliminary data.</text>
</comment>
<dbReference type="PANTHER" id="PTHR35866:SF1">
    <property type="entry name" value="YKGJ FAMILY CYSTEINE CLUSTER PROTEIN"/>
    <property type="match status" value="1"/>
</dbReference>
<dbReference type="InterPro" id="IPR005358">
    <property type="entry name" value="Puta_zinc/iron-chelating_dom"/>
</dbReference>
<feature type="region of interest" description="Disordered" evidence="1">
    <location>
        <begin position="1"/>
        <end position="24"/>
    </location>
</feature>
<dbReference type="PANTHER" id="PTHR35866">
    <property type="entry name" value="PUTATIVE-RELATED"/>
    <property type="match status" value="1"/>
</dbReference>
<dbReference type="RefSeq" id="WP_130094339.1">
    <property type="nucleotide sequence ID" value="NZ_SETE01000005.1"/>
</dbReference>
<dbReference type="Proteomes" id="UP000293952">
    <property type="component" value="Unassembled WGS sequence"/>
</dbReference>
<keyword evidence="3" id="KW-1185">Reference proteome</keyword>
<dbReference type="Pfam" id="PF03692">
    <property type="entry name" value="CxxCxxCC"/>
    <property type="match status" value="1"/>
</dbReference>
<reference evidence="2 3" key="1">
    <citation type="submission" date="2019-02" db="EMBL/GenBank/DDBJ databases">
        <title>Genome sequence of the sea-ice species Brumimicrobium glaciale.</title>
        <authorList>
            <person name="Bowman J.P."/>
        </authorList>
    </citation>
    <scope>NUCLEOTIDE SEQUENCE [LARGE SCALE GENOMIC DNA]</scope>
    <source>
        <strain evidence="2 3">IC156</strain>
    </source>
</reference>
<name>A0A4Q4KIF2_9FLAO</name>
<proteinExistence type="predicted"/>
<sequence>MKYQEDLDIAQENKADNKRLGKQMRRTPERKLDEIFHAEHEKAFQDIDCLECANCCKTTSPIFRDVDIKKLAKRFRVKPIQFIDQYLRVDEDEDYVLKLAEPCPFLFDDNSCSVYEDRPRACSEYPHTDRKKMFQIIPLTLTNAEICPAASRIVEAMRNI</sequence>
<accession>A0A4Q4KIF2</accession>
<evidence type="ECO:0000313" key="3">
    <source>
        <dbReference type="Proteomes" id="UP000293952"/>
    </source>
</evidence>
<evidence type="ECO:0000256" key="1">
    <source>
        <dbReference type="SAM" id="MobiDB-lite"/>
    </source>
</evidence>
<evidence type="ECO:0000313" key="2">
    <source>
        <dbReference type="EMBL" id="RYM33002.1"/>
    </source>
</evidence>
<protein>
    <submittedName>
        <fullName evidence="2">YkgJ family cysteine cluster protein</fullName>
    </submittedName>
</protein>
<dbReference type="AlphaFoldDB" id="A0A4Q4KIF2"/>
<gene>
    <name evidence="2" type="ORF">ERX46_13200</name>
</gene>